<evidence type="ECO:0000259" key="4">
    <source>
        <dbReference type="Pfam" id="PF25483"/>
    </source>
</evidence>
<dbReference type="PANTHER" id="PTHR31515:SF0">
    <property type="entry name" value="TRANSMEMBRANE PROTEIN"/>
    <property type="match status" value="1"/>
</dbReference>
<feature type="signal peptide" evidence="3">
    <location>
        <begin position="1"/>
        <end position="24"/>
    </location>
</feature>
<evidence type="ECO:0000313" key="5">
    <source>
        <dbReference type="EMBL" id="KAK5575329.1"/>
    </source>
</evidence>
<feature type="region of interest" description="Disordered" evidence="1">
    <location>
        <begin position="86"/>
        <end position="116"/>
    </location>
</feature>
<feature type="chain" id="PRO_5042908115" description="DUF7906 domain-containing protein" evidence="3">
    <location>
        <begin position="25"/>
        <end position="808"/>
    </location>
</feature>
<keyword evidence="2" id="KW-0472">Membrane</keyword>
<keyword evidence="6" id="KW-1185">Reference proteome</keyword>
<evidence type="ECO:0000256" key="3">
    <source>
        <dbReference type="SAM" id="SignalP"/>
    </source>
</evidence>
<dbReference type="Pfam" id="PF25483">
    <property type="entry name" value="DUF7906"/>
    <property type="match status" value="1"/>
</dbReference>
<keyword evidence="2" id="KW-1133">Transmembrane helix</keyword>
<dbReference type="EMBL" id="JAVFKY010000006">
    <property type="protein sequence ID" value="KAK5575329.1"/>
    <property type="molecule type" value="Genomic_DNA"/>
</dbReference>
<proteinExistence type="predicted"/>
<organism evidence="5 6">
    <name type="scientific">Dictyostelium firmibasis</name>
    <dbReference type="NCBI Taxonomy" id="79012"/>
    <lineage>
        <taxon>Eukaryota</taxon>
        <taxon>Amoebozoa</taxon>
        <taxon>Evosea</taxon>
        <taxon>Eumycetozoa</taxon>
        <taxon>Dictyostelia</taxon>
        <taxon>Dictyosteliales</taxon>
        <taxon>Dictyosteliaceae</taxon>
        <taxon>Dictyostelium</taxon>
    </lineage>
</organism>
<evidence type="ECO:0000256" key="1">
    <source>
        <dbReference type="SAM" id="MobiDB-lite"/>
    </source>
</evidence>
<reference evidence="5 6" key="1">
    <citation type="submission" date="2023-11" db="EMBL/GenBank/DDBJ databases">
        <title>Dfirmibasis_genome.</title>
        <authorList>
            <person name="Edelbroek B."/>
            <person name="Kjellin J."/>
            <person name="Jerlstrom-Hultqvist J."/>
            <person name="Soderbom F."/>
        </authorList>
    </citation>
    <scope>NUCLEOTIDE SEQUENCE [LARGE SCALE GENOMIC DNA]</scope>
    <source>
        <strain evidence="5 6">TNS-C-14</strain>
    </source>
</reference>
<dbReference type="Proteomes" id="UP001344447">
    <property type="component" value="Unassembled WGS sequence"/>
</dbReference>
<keyword evidence="2" id="KW-0812">Transmembrane</keyword>
<dbReference type="AlphaFoldDB" id="A0AAN7YL69"/>
<evidence type="ECO:0000256" key="2">
    <source>
        <dbReference type="SAM" id="Phobius"/>
    </source>
</evidence>
<keyword evidence="3" id="KW-0732">Signal</keyword>
<feature type="domain" description="DUF7906" evidence="4">
    <location>
        <begin position="61"/>
        <end position="315"/>
    </location>
</feature>
<protein>
    <recommendedName>
        <fullName evidence="4">DUF7906 domain-containing protein</fullName>
    </recommendedName>
</protein>
<gene>
    <name evidence="5" type="ORF">RB653_010587</name>
</gene>
<accession>A0AAN7YL69</accession>
<feature type="compositionally biased region" description="Acidic residues" evidence="1">
    <location>
        <begin position="92"/>
        <end position="102"/>
    </location>
</feature>
<feature type="transmembrane region" description="Helical" evidence="2">
    <location>
        <begin position="763"/>
        <end position="782"/>
    </location>
</feature>
<dbReference type="InterPro" id="IPR057228">
    <property type="entry name" value="DUF7906"/>
</dbReference>
<name>A0AAN7YL69_9MYCE</name>
<evidence type="ECO:0000313" key="6">
    <source>
        <dbReference type="Proteomes" id="UP001344447"/>
    </source>
</evidence>
<sequence length="808" mass="91528">MKLLSLFISIIIIILILFINLNNSQDDNIVEEEPNGIPINLNVILIGFDGNGAFEYNLPPETLNDLLVETYPIHYVHSIFDSNYLKPNNKDDNDDDDDDDNNNNDTTEKGRQQDNTGKRLISHYDIKYNVITTNRISLDLYEQLLQINMKPIESTIKSHDSESHIVEIEVLESYFESEIKKIKQNNNNNNDNERDYNIIFINPSKDRILAGRSLNNNDKTQLNQFKYQYSKNGQITSPCWIGSSRFLVVDFSAGPLKYGTTLHKSSDEYYSEGSIDYDSIPRLIEYFVKDGYSGTSIQGASPIEIISHMSSLVIGSIKNVFLQDTKFNYIPLFQKILIPILIFKDSSDINVQKDLLDVELIKRQSKRLFPFSKVEFIFAEHSIHEHKHISMAFSKSIKSHSSFEMNPTNGKFFSTRKQYLDSKELLLSLKQEDDILASGLIGNDVSQIPLSLKVTSNKNRNSPSQKSKILPVYIFTLTSSTFNSNNTNNNNNNLLLDKYHSYASNQDAIVVLMSNHTYNSTFYKGNLPVQINSLYSGTRNIIAGLGSSQGLLGPTLHYSESHNRLVNNFLWSFGASPWNLFHGRSNDVSNGFTGGSGDISEIFIDAIIRNTIITSIQSSEHNLNLALNEITRFSSKYLIDSLGFEIEDISLYKGNFIIDRLYHTPPSKLPILKSIVQRLHNDLEQITNEITNQIKSIPSYLNSKELNSLQKEKISQDLIMVATQVVGFLDYVHKEISNVETQLLCCAITHSKSNTSSFFGNNLNIIVVVVAIVISAIVIKIANEQTSSNDKKPLLINRNRNRSRVNAN</sequence>
<comment type="caution">
    <text evidence="5">The sequence shown here is derived from an EMBL/GenBank/DDBJ whole genome shotgun (WGS) entry which is preliminary data.</text>
</comment>
<dbReference type="PANTHER" id="PTHR31515">
    <property type="entry name" value="TRANSMEMBRANE PROTEIN-RELATED"/>
    <property type="match status" value="1"/>
</dbReference>